<dbReference type="Proteomes" id="UP001054821">
    <property type="component" value="Chromosome 8"/>
</dbReference>
<evidence type="ECO:0000313" key="1">
    <source>
        <dbReference type="EMBL" id="KAI5312054.1"/>
    </source>
</evidence>
<gene>
    <name evidence="1" type="ORF">L3X38_041227</name>
</gene>
<dbReference type="PANTHER" id="PTHR47481:SF31">
    <property type="entry name" value="OS01G0873500 PROTEIN"/>
    <property type="match status" value="1"/>
</dbReference>
<keyword evidence="2" id="KW-1185">Reference proteome</keyword>
<protein>
    <submittedName>
        <fullName evidence="1">Uncharacterized protein</fullName>
    </submittedName>
</protein>
<reference evidence="1 2" key="1">
    <citation type="journal article" date="2022" name="G3 (Bethesda)">
        <title>Whole-genome sequence and methylome profiling of the almond [Prunus dulcis (Mill.) D.A. Webb] cultivar 'Nonpareil'.</title>
        <authorList>
            <person name="D'Amico-Willman K.M."/>
            <person name="Ouma W.Z."/>
            <person name="Meulia T."/>
            <person name="Sideli G.M."/>
            <person name="Gradziel T.M."/>
            <person name="Fresnedo-Ramirez J."/>
        </authorList>
    </citation>
    <scope>NUCLEOTIDE SEQUENCE [LARGE SCALE GENOMIC DNA]</scope>
    <source>
        <strain evidence="1">Clone GOH B32 T37-40</strain>
    </source>
</reference>
<sequence length="177" mass="19486">MPPAVLTPTEDKAVDAALEPVVPVPNSKYLTWYQTHQSLISILRSTLTEPSLSDQLAAIRAPVSPDDLVSDVIRGLGPDYAMLITAIMQFPPLPNFIDLRAHLLAFEAQQSLTALMLLSQRRKHFTLLNPSLTVPATHVALFPVSSLQSLLWWVHSCLFSRLQSIPSSTIPSLPTQL</sequence>
<name>A0AAD4YKF3_PRUDU</name>
<dbReference type="AlphaFoldDB" id="A0AAD4YKF3"/>
<dbReference type="PANTHER" id="PTHR47481">
    <property type="match status" value="1"/>
</dbReference>
<proteinExistence type="predicted"/>
<dbReference type="EMBL" id="JAJFAZ020000008">
    <property type="protein sequence ID" value="KAI5312054.1"/>
    <property type="molecule type" value="Genomic_DNA"/>
</dbReference>
<evidence type="ECO:0000313" key="2">
    <source>
        <dbReference type="Proteomes" id="UP001054821"/>
    </source>
</evidence>
<comment type="caution">
    <text evidence="1">The sequence shown here is derived from an EMBL/GenBank/DDBJ whole genome shotgun (WGS) entry which is preliminary data.</text>
</comment>
<organism evidence="1 2">
    <name type="scientific">Prunus dulcis</name>
    <name type="common">Almond</name>
    <name type="synonym">Amygdalus dulcis</name>
    <dbReference type="NCBI Taxonomy" id="3755"/>
    <lineage>
        <taxon>Eukaryota</taxon>
        <taxon>Viridiplantae</taxon>
        <taxon>Streptophyta</taxon>
        <taxon>Embryophyta</taxon>
        <taxon>Tracheophyta</taxon>
        <taxon>Spermatophyta</taxon>
        <taxon>Magnoliopsida</taxon>
        <taxon>eudicotyledons</taxon>
        <taxon>Gunneridae</taxon>
        <taxon>Pentapetalae</taxon>
        <taxon>rosids</taxon>
        <taxon>fabids</taxon>
        <taxon>Rosales</taxon>
        <taxon>Rosaceae</taxon>
        <taxon>Amygdaloideae</taxon>
        <taxon>Amygdaleae</taxon>
        <taxon>Prunus</taxon>
    </lineage>
</organism>
<accession>A0AAD4YKF3</accession>